<feature type="binding site" evidence="10">
    <location>
        <position position="116"/>
    </location>
    <ligand>
        <name>Mn(2+)</name>
        <dbReference type="ChEBI" id="CHEBI:29035"/>
    </ligand>
</feature>
<evidence type="ECO:0000256" key="11">
    <source>
        <dbReference type="PIRSR" id="PIRSR018427-1"/>
    </source>
</evidence>
<evidence type="ECO:0000256" key="7">
    <source>
        <dbReference type="ARBA" id="ARBA00023211"/>
    </source>
</evidence>
<feature type="binding site" evidence="10">
    <location>
        <position position="25"/>
    </location>
    <ligand>
        <name>Mn(2+)</name>
        <dbReference type="ChEBI" id="CHEBI:29035"/>
    </ligand>
</feature>
<dbReference type="GO" id="GO:0008299">
    <property type="term" value="P:isoprenoid biosynthetic process"/>
    <property type="evidence" value="ECO:0007669"/>
    <property type="project" value="UniProtKB-UniRule"/>
</dbReference>
<dbReference type="InterPro" id="IPR011876">
    <property type="entry name" value="IsopentenylPP_isomerase_typ1"/>
</dbReference>
<dbReference type="PANTHER" id="PTHR10885">
    <property type="entry name" value="ISOPENTENYL-DIPHOSPHATE DELTA-ISOMERASE"/>
    <property type="match status" value="1"/>
</dbReference>
<comment type="cofactor">
    <cofactor evidence="10">
        <name>Mn(2+)</name>
        <dbReference type="ChEBI" id="CHEBI:29035"/>
    </cofactor>
    <text evidence="10">Binds 1 Mn(2+) ion per subunit.</text>
</comment>
<accession>A0A3P3VV79</accession>
<sequence>MTDDLVVLVDTDGTPIGSAPRDSVHTTDTPLHLAFSCHLVDNRGRMLLTRRALTKVTWPGVWTNAFCGHPRPDELNVDAVRRRARQELGVEIRGIRPLIPEFRYRAVDASGVVEQEICPVFIAEIDGELNPNPDEVMEWAWADVAEVRRAVTSTPFVFSPWLVEQLKQWPRDPVG</sequence>
<comment type="pathway">
    <text evidence="1 10">Isoprenoid biosynthesis; dimethylallyl diphosphate biosynthesis; dimethylallyl diphosphate from isopentenyl diphosphate: step 1/1.</text>
</comment>
<comment type="cofactor">
    <cofactor evidence="10">
        <name>Mg(2+)</name>
        <dbReference type="ChEBI" id="CHEBI:18420"/>
    </cofactor>
    <text evidence="10">Binds 1 Mg(2+) ion per subunit. The magnesium ion binds only when substrate is bound.</text>
</comment>
<evidence type="ECO:0000259" key="12">
    <source>
        <dbReference type="PROSITE" id="PS51462"/>
    </source>
</evidence>
<comment type="subcellular location">
    <subcellularLocation>
        <location evidence="10">Cytoplasm</location>
    </subcellularLocation>
</comment>
<dbReference type="CDD" id="cd02885">
    <property type="entry name" value="NUDIX_IPP_Isomerase"/>
    <property type="match status" value="1"/>
</dbReference>
<keyword evidence="4 10" id="KW-0963">Cytoplasm</keyword>
<feature type="domain" description="Nudix hydrolase" evidence="12">
    <location>
        <begin position="30"/>
        <end position="164"/>
    </location>
</feature>
<dbReference type="RefSeq" id="WP_124972720.1">
    <property type="nucleotide sequence ID" value="NZ_RQVS01000010.1"/>
</dbReference>
<dbReference type="Proteomes" id="UP000274391">
    <property type="component" value="Unassembled WGS sequence"/>
</dbReference>
<protein>
    <recommendedName>
        <fullName evidence="3 10">Isopentenyl-diphosphate Delta-isomerase</fullName>
        <shortName evidence="10">IPP isomerase</shortName>
        <ecNumber evidence="3 10">5.3.3.2</ecNumber>
    </recommendedName>
    <alternativeName>
        <fullName evidence="10">IPP:DMAPP isomerase</fullName>
    </alternativeName>
    <alternativeName>
        <fullName evidence="10">Isopentenyl pyrophosphate isomerase</fullName>
    </alternativeName>
</protein>
<proteinExistence type="inferred from homology"/>
<feature type="active site" evidence="10 11">
    <location>
        <position position="67"/>
    </location>
</feature>
<keyword evidence="9 10" id="KW-0413">Isomerase</keyword>
<reference evidence="13 14" key="1">
    <citation type="submission" date="2018-11" db="EMBL/GenBank/DDBJ databases">
        <title>YIM 102482-1 draft genome.</title>
        <authorList>
            <person name="Li G."/>
            <person name="Jiang Y."/>
        </authorList>
    </citation>
    <scope>NUCLEOTIDE SEQUENCE [LARGE SCALE GENOMIC DNA]</scope>
    <source>
        <strain evidence="13 14">YIM 102482-1</strain>
    </source>
</reference>
<dbReference type="GO" id="GO:0050992">
    <property type="term" value="P:dimethylallyl diphosphate biosynthetic process"/>
    <property type="evidence" value="ECO:0007669"/>
    <property type="project" value="UniProtKB-UniRule"/>
</dbReference>
<feature type="binding site" evidence="10">
    <location>
        <position position="87"/>
    </location>
    <ligand>
        <name>Mg(2+)</name>
        <dbReference type="ChEBI" id="CHEBI:18420"/>
    </ligand>
</feature>
<dbReference type="Pfam" id="PF00293">
    <property type="entry name" value="NUDIX"/>
    <property type="match status" value="1"/>
</dbReference>
<comment type="similarity">
    <text evidence="2 10">Belongs to the IPP isomerase type 1 family.</text>
</comment>
<evidence type="ECO:0000313" key="13">
    <source>
        <dbReference type="EMBL" id="RRJ86247.1"/>
    </source>
</evidence>
<comment type="catalytic activity">
    <reaction evidence="10">
        <text>isopentenyl diphosphate = dimethylallyl diphosphate</text>
        <dbReference type="Rhea" id="RHEA:23284"/>
        <dbReference type="ChEBI" id="CHEBI:57623"/>
        <dbReference type="ChEBI" id="CHEBI:128769"/>
        <dbReference type="EC" id="5.3.3.2"/>
    </reaction>
</comment>
<dbReference type="NCBIfam" id="TIGR02150">
    <property type="entry name" value="IPP_isom_1"/>
    <property type="match status" value="1"/>
</dbReference>
<evidence type="ECO:0000256" key="2">
    <source>
        <dbReference type="ARBA" id="ARBA00007579"/>
    </source>
</evidence>
<evidence type="ECO:0000256" key="5">
    <source>
        <dbReference type="ARBA" id="ARBA00022723"/>
    </source>
</evidence>
<dbReference type="GO" id="GO:0046872">
    <property type="term" value="F:metal ion binding"/>
    <property type="evidence" value="ECO:0007669"/>
    <property type="project" value="UniProtKB-KW"/>
</dbReference>
<keyword evidence="8 10" id="KW-0414">Isoprene biosynthesis</keyword>
<name>A0A3P3VV79_9MICO</name>
<keyword evidence="6 10" id="KW-0460">Magnesium</keyword>
<feature type="binding site" evidence="10">
    <location>
        <position position="32"/>
    </location>
    <ligand>
        <name>Mn(2+)</name>
        <dbReference type="ChEBI" id="CHEBI:29035"/>
    </ligand>
</feature>
<dbReference type="PIRSF" id="PIRSF018427">
    <property type="entry name" value="Isopntndiph_ism"/>
    <property type="match status" value="1"/>
</dbReference>
<feature type="binding site" evidence="10">
    <location>
        <position position="114"/>
    </location>
    <ligand>
        <name>Mn(2+)</name>
        <dbReference type="ChEBI" id="CHEBI:29035"/>
    </ligand>
</feature>
<evidence type="ECO:0000256" key="9">
    <source>
        <dbReference type="ARBA" id="ARBA00023235"/>
    </source>
</evidence>
<evidence type="ECO:0000313" key="14">
    <source>
        <dbReference type="Proteomes" id="UP000274391"/>
    </source>
</evidence>
<feature type="active site" evidence="10 11">
    <location>
        <position position="116"/>
    </location>
</feature>
<dbReference type="SUPFAM" id="SSF55811">
    <property type="entry name" value="Nudix"/>
    <property type="match status" value="1"/>
</dbReference>
<dbReference type="EMBL" id="RQVS01000010">
    <property type="protein sequence ID" value="RRJ86247.1"/>
    <property type="molecule type" value="Genomic_DNA"/>
</dbReference>
<keyword evidence="7 10" id="KW-0464">Manganese</keyword>
<dbReference type="OrthoDB" id="9809458at2"/>
<dbReference type="InterPro" id="IPR056375">
    <property type="entry name" value="Idi_bact"/>
</dbReference>
<evidence type="ECO:0000256" key="4">
    <source>
        <dbReference type="ARBA" id="ARBA00022490"/>
    </source>
</evidence>
<gene>
    <name evidence="10" type="primary">idi</name>
    <name evidence="13" type="ORF">EG850_09075</name>
</gene>
<dbReference type="GO" id="GO:0005737">
    <property type="term" value="C:cytoplasm"/>
    <property type="evidence" value="ECO:0007669"/>
    <property type="project" value="UniProtKB-SubCell"/>
</dbReference>
<dbReference type="PROSITE" id="PS51462">
    <property type="entry name" value="NUDIX"/>
    <property type="match status" value="1"/>
</dbReference>
<dbReference type="Gene3D" id="3.90.79.10">
    <property type="entry name" value="Nucleoside Triphosphate Pyrophosphohydrolase"/>
    <property type="match status" value="1"/>
</dbReference>
<evidence type="ECO:0000256" key="8">
    <source>
        <dbReference type="ARBA" id="ARBA00023229"/>
    </source>
</evidence>
<dbReference type="PANTHER" id="PTHR10885:SF0">
    <property type="entry name" value="ISOPENTENYL-DIPHOSPHATE DELTA-ISOMERASE"/>
    <property type="match status" value="1"/>
</dbReference>
<evidence type="ECO:0000256" key="3">
    <source>
        <dbReference type="ARBA" id="ARBA00012057"/>
    </source>
</evidence>
<dbReference type="AlphaFoldDB" id="A0A3P3VV79"/>
<dbReference type="InterPro" id="IPR000086">
    <property type="entry name" value="NUDIX_hydrolase_dom"/>
</dbReference>
<keyword evidence="5 10" id="KW-0479">Metal-binding</keyword>
<dbReference type="HAMAP" id="MF_00202">
    <property type="entry name" value="Idi"/>
    <property type="match status" value="1"/>
</dbReference>
<dbReference type="FunFam" id="3.90.79.10:FF:000009">
    <property type="entry name" value="Isopentenyl-diphosphate Delta-isomerase"/>
    <property type="match status" value="1"/>
</dbReference>
<organism evidence="13 14">
    <name type="scientific">Gulosibacter macacae</name>
    <dbReference type="NCBI Taxonomy" id="2488791"/>
    <lineage>
        <taxon>Bacteria</taxon>
        <taxon>Bacillati</taxon>
        <taxon>Actinomycetota</taxon>
        <taxon>Actinomycetes</taxon>
        <taxon>Micrococcales</taxon>
        <taxon>Microbacteriaceae</taxon>
        <taxon>Gulosibacter</taxon>
    </lineage>
</organism>
<evidence type="ECO:0000256" key="1">
    <source>
        <dbReference type="ARBA" id="ARBA00004826"/>
    </source>
</evidence>
<dbReference type="UniPathway" id="UPA00059">
    <property type="reaction ID" value="UER00104"/>
</dbReference>
<comment type="function">
    <text evidence="10">Catalyzes the 1,3-allylic rearrangement of the homoallylic substrate isopentenyl (IPP) to its highly electrophilic allylic isomer, dimethylallyl diphosphate (DMAPP).</text>
</comment>
<comment type="caution">
    <text evidence="13">The sequence shown here is derived from an EMBL/GenBank/DDBJ whole genome shotgun (WGS) entry which is preliminary data.</text>
</comment>
<evidence type="ECO:0000256" key="6">
    <source>
        <dbReference type="ARBA" id="ARBA00022842"/>
    </source>
</evidence>
<evidence type="ECO:0000256" key="10">
    <source>
        <dbReference type="HAMAP-Rule" id="MF_00202"/>
    </source>
</evidence>
<dbReference type="InterPro" id="IPR015797">
    <property type="entry name" value="NUDIX_hydrolase-like_dom_sf"/>
</dbReference>
<feature type="binding site" evidence="10">
    <location>
        <position position="69"/>
    </location>
    <ligand>
        <name>Mn(2+)</name>
        <dbReference type="ChEBI" id="CHEBI:29035"/>
    </ligand>
</feature>
<dbReference type="NCBIfam" id="NF002995">
    <property type="entry name" value="PRK03759.1"/>
    <property type="match status" value="1"/>
</dbReference>
<dbReference type="GO" id="GO:0004452">
    <property type="term" value="F:isopentenyl-diphosphate delta-isomerase activity"/>
    <property type="evidence" value="ECO:0007669"/>
    <property type="project" value="UniProtKB-UniRule"/>
</dbReference>
<keyword evidence="14" id="KW-1185">Reference proteome</keyword>
<dbReference type="EC" id="5.3.3.2" evidence="3 10"/>